<dbReference type="Pfam" id="PF26113">
    <property type="entry name" value="GH16_XgeA"/>
    <property type="match status" value="1"/>
</dbReference>
<evidence type="ECO:0000313" key="10">
    <source>
        <dbReference type="Proteomes" id="UP000240883"/>
    </source>
</evidence>
<dbReference type="PROSITE" id="PS51762">
    <property type="entry name" value="GH16_2"/>
    <property type="match status" value="1"/>
</dbReference>
<dbReference type="Gene3D" id="2.60.120.200">
    <property type="match status" value="1"/>
</dbReference>
<dbReference type="CDD" id="cd02181">
    <property type="entry name" value="GH16_fungal_Lam16A_glucanase"/>
    <property type="match status" value="1"/>
</dbReference>
<name>A0A2T2P8W6_CORCC</name>
<evidence type="ECO:0000256" key="3">
    <source>
        <dbReference type="ARBA" id="ARBA00012599"/>
    </source>
</evidence>
<keyword evidence="10" id="KW-1185">Reference proteome</keyword>
<feature type="region of interest" description="Disordered" evidence="6">
    <location>
        <begin position="1"/>
        <end position="37"/>
    </location>
</feature>
<dbReference type="Proteomes" id="UP000240883">
    <property type="component" value="Unassembled WGS sequence"/>
</dbReference>
<feature type="domain" description="GH16" evidence="8">
    <location>
        <begin position="68"/>
        <end position="379"/>
    </location>
</feature>
<evidence type="ECO:0000256" key="4">
    <source>
        <dbReference type="ARBA" id="ARBA00022801"/>
    </source>
</evidence>
<keyword evidence="5" id="KW-0326">Glycosidase</keyword>
<keyword evidence="4" id="KW-0378">Hydrolase</keyword>
<proteinExistence type="inferred from homology"/>
<sequence length="394" mass="43038">MSPTYPPEKASPTASSSRFDSSHSLPTRDDSGERRSGINPKTWTWKIWLIVGAVLAAIIVGATVGGVLGSRANAYPNYYRIEYQLKDTYAGDGFFDNFDYFTGYDPTHGFVHYVDEQGSMAQNLTQVTSSPISTSSSSASLVSNSSQTYVLRVDTTDKNATTGRRSVRLTSTRTYSSGLFIFDVLHSPFGCATWPALWLSDPNNWPTNGEIDVMESVNVGDTGNQMTLHTSSGCQIGKNRKRKQTGKAISYSCVNTTNGNEGCGVQGPDNTFGQAFNDIGGGVYTMELRSEGIRIWMFARDAIPQDIKDQNPDPSSWGTALADFPNLECDIGSHFKNMSIIANIDLCGDWAGQASIFNANSQCTGTCSDWVADQAESFEDAYWEFGGMWVYEGK</sequence>
<dbReference type="EMBL" id="KZ678128">
    <property type="protein sequence ID" value="PSN74102.1"/>
    <property type="molecule type" value="Genomic_DNA"/>
</dbReference>
<feature type="compositionally biased region" description="Basic and acidic residues" evidence="6">
    <location>
        <begin position="26"/>
        <end position="36"/>
    </location>
</feature>
<evidence type="ECO:0000313" key="9">
    <source>
        <dbReference type="EMBL" id="PSN74102.1"/>
    </source>
</evidence>
<dbReference type="EC" id="3.2.1.6" evidence="3"/>
<gene>
    <name evidence="9" type="ORF">BS50DRAFT_7843</name>
</gene>
<dbReference type="InterPro" id="IPR000757">
    <property type="entry name" value="Beta-glucanase-like"/>
</dbReference>
<reference evidence="9 10" key="1">
    <citation type="journal article" date="2018" name="Front. Microbiol.">
        <title>Genome-Wide Analysis of Corynespora cassiicola Leaf Fall Disease Putative Effectors.</title>
        <authorList>
            <person name="Lopez D."/>
            <person name="Ribeiro S."/>
            <person name="Label P."/>
            <person name="Fumanal B."/>
            <person name="Venisse J.S."/>
            <person name="Kohler A."/>
            <person name="de Oliveira R.R."/>
            <person name="Labutti K."/>
            <person name="Lipzen A."/>
            <person name="Lail K."/>
            <person name="Bauer D."/>
            <person name="Ohm R.A."/>
            <person name="Barry K.W."/>
            <person name="Spatafora J."/>
            <person name="Grigoriev I.V."/>
            <person name="Martin F.M."/>
            <person name="Pujade-Renaud V."/>
        </authorList>
    </citation>
    <scope>NUCLEOTIDE SEQUENCE [LARGE SCALE GENOMIC DNA]</scope>
    <source>
        <strain evidence="9 10">Philippines</strain>
    </source>
</reference>
<dbReference type="FunFam" id="2.60.120.200:FF:000114">
    <property type="entry name" value="Probable endo-1,3(4)-beta-glucanase NFIA_089530"/>
    <property type="match status" value="1"/>
</dbReference>
<dbReference type="GO" id="GO:0009251">
    <property type="term" value="P:glucan catabolic process"/>
    <property type="evidence" value="ECO:0007669"/>
    <property type="project" value="TreeGrafter"/>
</dbReference>
<dbReference type="STRING" id="1448308.A0A2T2P8W6"/>
<dbReference type="PANTHER" id="PTHR10963">
    <property type="entry name" value="GLYCOSYL HYDROLASE-RELATED"/>
    <property type="match status" value="1"/>
</dbReference>
<dbReference type="PANTHER" id="PTHR10963:SF42">
    <property type="entry name" value="PUTATIVE (AFU_ORTHOLOGUE AFUA_5G02280)-RELATED"/>
    <property type="match status" value="1"/>
</dbReference>
<feature type="compositionally biased region" description="Polar residues" evidence="6">
    <location>
        <begin position="12"/>
        <end position="25"/>
    </location>
</feature>
<dbReference type="GO" id="GO:0052861">
    <property type="term" value="F:endo-1,3(4)-beta-glucanase activity"/>
    <property type="evidence" value="ECO:0007669"/>
    <property type="project" value="UniProtKB-EC"/>
</dbReference>
<comment type="catalytic activity">
    <reaction evidence="1">
        <text>Endohydrolysis of (1-&gt;3)- or (1-&gt;4)-linkages in beta-D-glucans when the glucose residue whose reducing group is involved in the linkage to be hydrolyzed is itself substituted at C-3.</text>
        <dbReference type="EC" id="3.2.1.6"/>
    </reaction>
</comment>
<protein>
    <recommendedName>
        <fullName evidence="3">endo-1,3(4)-beta-glucanase</fullName>
        <ecNumber evidence="3">3.2.1.6</ecNumber>
    </recommendedName>
</protein>
<evidence type="ECO:0000256" key="5">
    <source>
        <dbReference type="ARBA" id="ARBA00023295"/>
    </source>
</evidence>
<evidence type="ECO:0000256" key="6">
    <source>
        <dbReference type="SAM" id="MobiDB-lite"/>
    </source>
</evidence>
<keyword evidence="7" id="KW-1133">Transmembrane helix</keyword>
<evidence type="ECO:0000256" key="2">
    <source>
        <dbReference type="ARBA" id="ARBA00006865"/>
    </source>
</evidence>
<organism evidence="9 10">
    <name type="scientific">Corynespora cassiicola Philippines</name>
    <dbReference type="NCBI Taxonomy" id="1448308"/>
    <lineage>
        <taxon>Eukaryota</taxon>
        <taxon>Fungi</taxon>
        <taxon>Dikarya</taxon>
        <taxon>Ascomycota</taxon>
        <taxon>Pezizomycotina</taxon>
        <taxon>Dothideomycetes</taxon>
        <taxon>Pleosporomycetidae</taxon>
        <taxon>Pleosporales</taxon>
        <taxon>Corynesporascaceae</taxon>
        <taxon>Corynespora</taxon>
    </lineage>
</organism>
<keyword evidence="7" id="KW-0812">Transmembrane</keyword>
<evidence type="ECO:0000256" key="7">
    <source>
        <dbReference type="SAM" id="Phobius"/>
    </source>
</evidence>
<keyword evidence="7" id="KW-0472">Membrane</keyword>
<comment type="similarity">
    <text evidence="2">Belongs to the glycosyl hydrolase 16 family.</text>
</comment>
<dbReference type="AlphaFoldDB" id="A0A2T2P8W6"/>
<accession>A0A2T2P8W6</accession>
<evidence type="ECO:0000256" key="1">
    <source>
        <dbReference type="ARBA" id="ARBA00000124"/>
    </source>
</evidence>
<dbReference type="SUPFAM" id="SSF49899">
    <property type="entry name" value="Concanavalin A-like lectins/glucanases"/>
    <property type="match status" value="1"/>
</dbReference>
<feature type="transmembrane region" description="Helical" evidence="7">
    <location>
        <begin position="47"/>
        <end position="70"/>
    </location>
</feature>
<evidence type="ECO:0000259" key="8">
    <source>
        <dbReference type="PROSITE" id="PS51762"/>
    </source>
</evidence>
<dbReference type="InterPro" id="IPR050546">
    <property type="entry name" value="Glycosyl_Hydrlase_16"/>
</dbReference>
<dbReference type="OrthoDB" id="192832at2759"/>
<dbReference type="InterPro" id="IPR013320">
    <property type="entry name" value="ConA-like_dom_sf"/>
</dbReference>